<dbReference type="Pfam" id="PF01047">
    <property type="entry name" value="MarR"/>
    <property type="match status" value="1"/>
</dbReference>
<proteinExistence type="predicted"/>
<keyword evidence="3" id="KW-1185">Reference proteome</keyword>
<reference evidence="2 3" key="1">
    <citation type="submission" date="2018-03" db="EMBL/GenBank/DDBJ databases">
        <title>Genomic Encyclopedia of Archaeal and Bacterial Type Strains, Phase II (KMG-II): from individual species to whole genera.</title>
        <authorList>
            <person name="Goeker M."/>
        </authorList>
    </citation>
    <scope>NUCLEOTIDE SEQUENCE [LARGE SCALE GENOMIC DNA]</scope>
    <source>
        <strain evidence="2 3">DSM 45601</strain>
    </source>
</reference>
<feature type="domain" description="HTH marR-type" evidence="1">
    <location>
        <begin position="1"/>
        <end position="142"/>
    </location>
</feature>
<evidence type="ECO:0000259" key="1">
    <source>
        <dbReference type="PROSITE" id="PS50995"/>
    </source>
</evidence>
<dbReference type="InterPro" id="IPR036388">
    <property type="entry name" value="WH-like_DNA-bd_sf"/>
</dbReference>
<dbReference type="PROSITE" id="PS50995">
    <property type="entry name" value="HTH_MARR_2"/>
    <property type="match status" value="1"/>
</dbReference>
<accession>A0A2T0Q0I8</accession>
<dbReference type="AlphaFoldDB" id="A0A2T0Q0I8"/>
<dbReference type="InterPro" id="IPR000835">
    <property type="entry name" value="HTH_MarR-typ"/>
</dbReference>
<comment type="caution">
    <text evidence="2">The sequence shown here is derived from an EMBL/GenBank/DDBJ whole genome shotgun (WGS) entry which is preliminary data.</text>
</comment>
<sequence>MTERDEWLDLDNAPGHLIRRVQQLHNLLWSLHVSSTHTPVQFATLNALSRSGPMDQVTLAARVHTDPSTTTELVNRMYVQGLIERTRSTTDGRRKVLSLTEQGREILRELLPKVRRLQPLLERSLSADESEQLHGLLRKLLEGRA</sequence>
<dbReference type="Proteomes" id="UP000237846">
    <property type="component" value="Unassembled WGS sequence"/>
</dbReference>
<dbReference type="EMBL" id="PVZC01000006">
    <property type="protein sequence ID" value="PRX97300.1"/>
    <property type="molecule type" value="Genomic_DNA"/>
</dbReference>
<organism evidence="2 3">
    <name type="scientific">Allonocardiopsis opalescens</name>
    <dbReference type="NCBI Taxonomy" id="1144618"/>
    <lineage>
        <taxon>Bacteria</taxon>
        <taxon>Bacillati</taxon>
        <taxon>Actinomycetota</taxon>
        <taxon>Actinomycetes</taxon>
        <taxon>Streptosporangiales</taxon>
        <taxon>Allonocardiopsis</taxon>
    </lineage>
</organism>
<protein>
    <submittedName>
        <fullName evidence="2">MarR family transcriptional regulator</fullName>
    </submittedName>
</protein>
<dbReference type="InterPro" id="IPR039422">
    <property type="entry name" value="MarR/SlyA-like"/>
</dbReference>
<dbReference type="InterPro" id="IPR036390">
    <property type="entry name" value="WH_DNA-bd_sf"/>
</dbReference>
<dbReference type="SUPFAM" id="SSF46785">
    <property type="entry name" value="Winged helix' DNA-binding domain"/>
    <property type="match status" value="1"/>
</dbReference>
<evidence type="ECO:0000313" key="2">
    <source>
        <dbReference type="EMBL" id="PRX97300.1"/>
    </source>
</evidence>
<dbReference type="PANTHER" id="PTHR33164:SF95">
    <property type="entry name" value="TRANSCRIPTIONAL REGULATOR"/>
    <property type="match status" value="1"/>
</dbReference>
<evidence type="ECO:0000313" key="3">
    <source>
        <dbReference type="Proteomes" id="UP000237846"/>
    </source>
</evidence>
<name>A0A2T0Q0I8_9ACTN</name>
<dbReference type="PANTHER" id="PTHR33164">
    <property type="entry name" value="TRANSCRIPTIONAL REGULATOR, MARR FAMILY"/>
    <property type="match status" value="1"/>
</dbReference>
<dbReference type="GO" id="GO:0006950">
    <property type="term" value="P:response to stress"/>
    <property type="evidence" value="ECO:0007669"/>
    <property type="project" value="TreeGrafter"/>
</dbReference>
<dbReference type="GO" id="GO:0003700">
    <property type="term" value="F:DNA-binding transcription factor activity"/>
    <property type="evidence" value="ECO:0007669"/>
    <property type="project" value="InterPro"/>
</dbReference>
<dbReference type="SMART" id="SM00347">
    <property type="entry name" value="HTH_MARR"/>
    <property type="match status" value="1"/>
</dbReference>
<gene>
    <name evidence="2" type="ORF">CLV72_106337</name>
</gene>
<dbReference type="PRINTS" id="PR00598">
    <property type="entry name" value="HTHMARR"/>
</dbReference>
<dbReference type="Gene3D" id="1.10.10.10">
    <property type="entry name" value="Winged helix-like DNA-binding domain superfamily/Winged helix DNA-binding domain"/>
    <property type="match status" value="1"/>
</dbReference>
<dbReference type="RefSeq" id="WP_170141063.1">
    <property type="nucleotide sequence ID" value="NZ_PVZC01000006.1"/>
</dbReference>